<dbReference type="eggNOG" id="COG2378">
    <property type="taxonomic scope" value="Bacteria"/>
</dbReference>
<protein>
    <recommendedName>
        <fullName evidence="4">HTH deoR-type domain-containing protein</fullName>
    </recommendedName>
</protein>
<name>F9DR54_9BACL</name>
<dbReference type="InterPro" id="IPR018356">
    <property type="entry name" value="Tscrpt_reg_HTH_DeoR_CS"/>
</dbReference>
<dbReference type="SMART" id="SM00420">
    <property type="entry name" value="HTH_DEOR"/>
    <property type="match status" value="1"/>
</dbReference>
<evidence type="ECO:0000256" key="1">
    <source>
        <dbReference type="ARBA" id="ARBA00023015"/>
    </source>
</evidence>
<feature type="domain" description="HTH deoR-type" evidence="4">
    <location>
        <begin position="3"/>
        <end position="61"/>
    </location>
</feature>
<evidence type="ECO:0000256" key="3">
    <source>
        <dbReference type="ARBA" id="ARBA00023163"/>
    </source>
</evidence>
<accession>F9DR54</accession>
<dbReference type="RefSeq" id="WP_009766151.1">
    <property type="nucleotide sequence ID" value="NZ_GL982997.1"/>
</dbReference>
<comment type="caution">
    <text evidence="5">The sequence shown here is derived from an EMBL/GenBank/DDBJ whole genome shotgun (WGS) entry which is preliminary data.</text>
</comment>
<dbReference type="InterPro" id="IPR036388">
    <property type="entry name" value="WH-like_DNA-bd_sf"/>
</dbReference>
<keyword evidence="3" id="KW-0804">Transcription</keyword>
<sequence length="107" mass="12415">MTATERRQKIMELLNVRRQETMQNMAFEFGVSDRTIRNDINELSLSYPIETIRGRYGGGVRLMDGFSLNRKYLNPEQQNLLEKLSAHLSGDDLATMNSIFHDFALHH</sequence>
<dbReference type="InterPro" id="IPR036390">
    <property type="entry name" value="WH_DNA-bd_sf"/>
</dbReference>
<organism evidence="5 6">
    <name type="scientific">Sporosarcina newyorkensis 2681</name>
    <dbReference type="NCBI Taxonomy" id="1027292"/>
    <lineage>
        <taxon>Bacteria</taxon>
        <taxon>Bacillati</taxon>
        <taxon>Bacillota</taxon>
        <taxon>Bacilli</taxon>
        <taxon>Bacillales</taxon>
        <taxon>Caryophanaceae</taxon>
        <taxon>Sporosarcina</taxon>
    </lineage>
</organism>
<dbReference type="AlphaFoldDB" id="F9DR54"/>
<dbReference type="HOGENOM" id="CLU_148032_0_0_9"/>
<evidence type="ECO:0000256" key="2">
    <source>
        <dbReference type="ARBA" id="ARBA00023125"/>
    </source>
</evidence>
<dbReference type="GO" id="GO:0003700">
    <property type="term" value="F:DNA-binding transcription factor activity"/>
    <property type="evidence" value="ECO:0007669"/>
    <property type="project" value="InterPro"/>
</dbReference>
<dbReference type="PROSITE" id="PS51000">
    <property type="entry name" value="HTH_DEOR_2"/>
    <property type="match status" value="1"/>
</dbReference>
<dbReference type="InterPro" id="IPR001034">
    <property type="entry name" value="DeoR_HTH"/>
</dbReference>
<dbReference type="SUPFAM" id="SSF46785">
    <property type="entry name" value="Winged helix' DNA-binding domain"/>
    <property type="match status" value="1"/>
</dbReference>
<evidence type="ECO:0000313" key="6">
    <source>
        <dbReference type="Proteomes" id="UP000005316"/>
    </source>
</evidence>
<dbReference type="PROSITE" id="PS00894">
    <property type="entry name" value="HTH_DEOR_1"/>
    <property type="match status" value="1"/>
</dbReference>
<dbReference type="EMBL" id="AFPZ01000034">
    <property type="protein sequence ID" value="EGQ26743.1"/>
    <property type="molecule type" value="Genomic_DNA"/>
</dbReference>
<dbReference type="OrthoDB" id="9815009at2"/>
<proteinExistence type="predicted"/>
<keyword evidence="2" id="KW-0238">DNA-binding</keyword>
<dbReference type="Gene3D" id="1.10.10.10">
    <property type="entry name" value="Winged helix-like DNA-binding domain superfamily/Winged helix DNA-binding domain"/>
    <property type="match status" value="1"/>
</dbReference>
<gene>
    <name evidence="5" type="ORF">HMPREF9372_1284</name>
</gene>
<dbReference type="GO" id="GO:0003677">
    <property type="term" value="F:DNA binding"/>
    <property type="evidence" value="ECO:0007669"/>
    <property type="project" value="UniProtKB-KW"/>
</dbReference>
<reference evidence="5 6" key="1">
    <citation type="submission" date="2011-04" db="EMBL/GenBank/DDBJ databases">
        <authorList>
            <person name="Muzny D."/>
            <person name="Qin X."/>
            <person name="Deng J."/>
            <person name="Jiang H."/>
            <person name="Liu Y."/>
            <person name="Qu J."/>
            <person name="Song X.-Z."/>
            <person name="Zhang L."/>
            <person name="Thornton R."/>
            <person name="Coyle M."/>
            <person name="Francisco L."/>
            <person name="Jackson L."/>
            <person name="Javaid M."/>
            <person name="Korchina V."/>
            <person name="Kovar C."/>
            <person name="Mata R."/>
            <person name="Mathew T."/>
            <person name="Ngo R."/>
            <person name="Nguyen L."/>
            <person name="Nguyen N."/>
            <person name="Okwuonu G."/>
            <person name="Ongeri F."/>
            <person name="Pham C."/>
            <person name="Simmons D."/>
            <person name="Wilczek-Boney K."/>
            <person name="Hale W."/>
            <person name="Jakkamsetti A."/>
            <person name="Pham P."/>
            <person name="Ruth R."/>
            <person name="San Lucas F."/>
            <person name="Warren J."/>
            <person name="Zhang J."/>
            <person name="Zhao Z."/>
            <person name="Zhou C."/>
            <person name="Zhu D."/>
            <person name="Lee S."/>
            <person name="Bess C."/>
            <person name="Blankenburg K."/>
            <person name="Forbes L."/>
            <person name="Fu Q."/>
            <person name="Gubbala S."/>
            <person name="Hirani K."/>
            <person name="Jayaseelan J.C."/>
            <person name="Lara F."/>
            <person name="Munidasa M."/>
            <person name="Palculict T."/>
            <person name="Patil S."/>
            <person name="Pu L.-L."/>
            <person name="Saada N."/>
            <person name="Tang L."/>
            <person name="Weissenberger G."/>
            <person name="Zhu Y."/>
            <person name="Hemphill L."/>
            <person name="Shang Y."/>
            <person name="Youmans B."/>
            <person name="Ayvaz T."/>
            <person name="Ross M."/>
            <person name="Santibanez J."/>
            <person name="Aqrawi P."/>
            <person name="Gross S."/>
            <person name="Joshi V."/>
            <person name="Fowler G."/>
            <person name="Nazareth L."/>
            <person name="Reid J."/>
            <person name="Worley K."/>
            <person name="Petrosino J."/>
            <person name="Highlander S."/>
            <person name="Gibbs R."/>
        </authorList>
    </citation>
    <scope>NUCLEOTIDE SEQUENCE [LARGE SCALE GENOMIC DNA]</scope>
    <source>
        <strain evidence="5 6">2681</strain>
    </source>
</reference>
<dbReference type="Proteomes" id="UP000005316">
    <property type="component" value="Unassembled WGS sequence"/>
</dbReference>
<dbReference type="Pfam" id="PF08220">
    <property type="entry name" value="HTH_DeoR"/>
    <property type="match status" value="1"/>
</dbReference>
<keyword evidence="1" id="KW-0805">Transcription regulation</keyword>
<evidence type="ECO:0000259" key="4">
    <source>
        <dbReference type="PROSITE" id="PS51000"/>
    </source>
</evidence>
<evidence type="ECO:0000313" key="5">
    <source>
        <dbReference type="EMBL" id="EGQ26743.1"/>
    </source>
</evidence>